<proteinExistence type="predicted"/>
<feature type="region of interest" description="Disordered" evidence="2">
    <location>
        <begin position="179"/>
        <end position="212"/>
    </location>
</feature>
<feature type="coiled-coil region" evidence="1">
    <location>
        <begin position="315"/>
        <end position="372"/>
    </location>
</feature>
<dbReference type="AlphaFoldDB" id="A0A4Y7SSA9"/>
<gene>
    <name evidence="3" type="ORF">FA13DRAFT_1797513</name>
</gene>
<dbReference type="Proteomes" id="UP000298030">
    <property type="component" value="Unassembled WGS sequence"/>
</dbReference>
<name>A0A4Y7SSA9_COPMI</name>
<keyword evidence="4" id="KW-1185">Reference proteome</keyword>
<organism evidence="3 4">
    <name type="scientific">Coprinellus micaceus</name>
    <name type="common">Glistening ink-cap mushroom</name>
    <name type="synonym">Coprinus micaceus</name>
    <dbReference type="NCBI Taxonomy" id="71717"/>
    <lineage>
        <taxon>Eukaryota</taxon>
        <taxon>Fungi</taxon>
        <taxon>Dikarya</taxon>
        <taxon>Basidiomycota</taxon>
        <taxon>Agaricomycotina</taxon>
        <taxon>Agaricomycetes</taxon>
        <taxon>Agaricomycetidae</taxon>
        <taxon>Agaricales</taxon>
        <taxon>Agaricineae</taxon>
        <taxon>Psathyrellaceae</taxon>
        <taxon>Coprinellus</taxon>
    </lineage>
</organism>
<dbReference type="EMBL" id="QPFP01000070">
    <property type="protein sequence ID" value="TEB24149.1"/>
    <property type="molecule type" value="Genomic_DNA"/>
</dbReference>
<feature type="region of interest" description="Disordered" evidence="2">
    <location>
        <begin position="1"/>
        <end position="48"/>
    </location>
</feature>
<feature type="compositionally biased region" description="Polar residues" evidence="2">
    <location>
        <begin position="612"/>
        <end position="625"/>
    </location>
</feature>
<evidence type="ECO:0000256" key="1">
    <source>
        <dbReference type="SAM" id="Coils"/>
    </source>
</evidence>
<evidence type="ECO:0000256" key="2">
    <source>
        <dbReference type="SAM" id="MobiDB-lite"/>
    </source>
</evidence>
<protein>
    <submittedName>
        <fullName evidence="3">Uncharacterized protein</fullName>
    </submittedName>
</protein>
<feature type="compositionally biased region" description="Basic and acidic residues" evidence="2">
    <location>
        <begin position="24"/>
        <end position="38"/>
    </location>
</feature>
<keyword evidence="1" id="KW-0175">Coiled coil</keyword>
<dbReference type="OrthoDB" id="9935772at2759"/>
<sequence>MGPADEGEVEGGKPSKGKEKKAKGKEQEMGQEKPEVKAPPKGRKPVKENIKWVSVTGDARCGRCVSMNLCCLRPAHGSTSNGIAVTACKVCKEKKSKCMWGVEGETDNNIAAAAADDDDEEVALSPLADKASGSWRGTVKGLNPTGRPRTHSQSRAWEESPEPLEVDDTDFQLGLQQQLATQKTQPIVKPPNRQPETKRQVPRVQGPPNRAPEVVSGITIQRRPAVSVPVGADSDLTHEHPYDSVGLLSKRIAEREQAGREDAARLDALIHQLTQHPILTRDDYERINGELADLQKRWLDNSTRVLDLKAQVRPLPLLEDRIKEVEKEMKRQTNIVNKFQFTMGTAVDPIVFEVMKEDIDEMKEKAGRIREDVKGIKEGTGKMRQDVVSVQQGLSTIRSNVSRVEGDLADLWRLQEAMQNEKEAALRISDGDVQALHKRVNELLKRQSEASNTTSNLTAQQQRSILEILEQIEEIRGDPEPASTQGSNTSTIGDRTSLFSITGRLRDLENNTLEALKEVSTERRQETGEMERKIGETLQGILDKLKVLPEVMSAMKGITEKLATLETQVNNVSFSVYTHDAMYSGSGIAGPSGPPSPATRPEPDDSPPASKGLSNVPLQHPTSNTRTPLATNLLQTARFFLFTLFSVTTCQCVPYFNQ</sequence>
<evidence type="ECO:0000313" key="3">
    <source>
        <dbReference type="EMBL" id="TEB24149.1"/>
    </source>
</evidence>
<feature type="region of interest" description="Disordered" evidence="2">
    <location>
        <begin position="134"/>
        <end position="164"/>
    </location>
</feature>
<reference evidence="3 4" key="1">
    <citation type="journal article" date="2019" name="Nat. Ecol. Evol.">
        <title>Megaphylogeny resolves global patterns of mushroom evolution.</title>
        <authorList>
            <person name="Varga T."/>
            <person name="Krizsan K."/>
            <person name="Foldi C."/>
            <person name="Dima B."/>
            <person name="Sanchez-Garcia M."/>
            <person name="Sanchez-Ramirez S."/>
            <person name="Szollosi G.J."/>
            <person name="Szarkandi J.G."/>
            <person name="Papp V."/>
            <person name="Albert L."/>
            <person name="Andreopoulos W."/>
            <person name="Angelini C."/>
            <person name="Antonin V."/>
            <person name="Barry K.W."/>
            <person name="Bougher N.L."/>
            <person name="Buchanan P."/>
            <person name="Buyck B."/>
            <person name="Bense V."/>
            <person name="Catcheside P."/>
            <person name="Chovatia M."/>
            <person name="Cooper J."/>
            <person name="Damon W."/>
            <person name="Desjardin D."/>
            <person name="Finy P."/>
            <person name="Geml J."/>
            <person name="Haridas S."/>
            <person name="Hughes K."/>
            <person name="Justo A."/>
            <person name="Karasinski D."/>
            <person name="Kautmanova I."/>
            <person name="Kiss B."/>
            <person name="Kocsube S."/>
            <person name="Kotiranta H."/>
            <person name="LaButti K.M."/>
            <person name="Lechner B.E."/>
            <person name="Liimatainen K."/>
            <person name="Lipzen A."/>
            <person name="Lukacs Z."/>
            <person name="Mihaltcheva S."/>
            <person name="Morgado L.N."/>
            <person name="Niskanen T."/>
            <person name="Noordeloos M.E."/>
            <person name="Ohm R.A."/>
            <person name="Ortiz-Santana B."/>
            <person name="Ovrebo C."/>
            <person name="Racz N."/>
            <person name="Riley R."/>
            <person name="Savchenko A."/>
            <person name="Shiryaev A."/>
            <person name="Soop K."/>
            <person name="Spirin V."/>
            <person name="Szebenyi C."/>
            <person name="Tomsovsky M."/>
            <person name="Tulloss R.E."/>
            <person name="Uehling J."/>
            <person name="Grigoriev I.V."/>
            <person name="Vagvolgyi C."/>
            <person name="Papp T."/>
            <person name="Martin F.M."/>
            <person name="Miettinen O."/>
            <person name="Hibbett D.S."/>
            <person name="Nagy L.G."/>
        </authorList>
    </citation>
    <scope>NUCLEOTIDE SEQUENCE [LARGE SCALE GENOMIC DNA]</scope>
    <source>
        <strain evidence="3 4">FP101781</strain>
    </source>
</reference>
<evidence type="ECO:0000313" key="4">
    <source>
        <dbReference type="Proteomes" id="UP000298030"/>
    </source>
</evidence>
<comment type="caution">
    <text evidence="3">The sequence shown here is derived from an EMBL/GenBank/DDBJ whole genome shotgun (WGS) entry which is preliminary data.</text>
</comment>
<accession>A0A4Y7SSA9</accession>
<feature type="region of interest" description="Disordered" evidence="2">
    <location>
        <begin position="585"/>
        <end position="625"/>
    </location>
</feature>